<sequence>MGVARPADRFRKVIVAVAGGFEDAVTLMQKVVVVPIVALAVWALADRAVQWIVARMGRAVVPDMGIVLGVVDTRSVPVASAALVAERTGDMT</sequence>
<evidence type="ECO:0000313" key="2">
    <source>
        <dbReference type="Proteomes" id="UP000287533"/>
    </source>
</evidence>
<accession>A0A430FKI9</accession>
<protein>
    <submittedName>
        <fullName evidence="1">Uncharacterized protein</fullName>
    </submittedName>
</protein>
<keyword evidence="2" id="KW-1185">Reference proteome</keyword>
<proteinExistence type="predicted"/>
<dbReference type="Proteomes" id="UP000287533">
    <property type="component" value="Unassembled WGS sequence"/>
</dbReference>
<organism evidence="1 2">
    <name type="scientific">Bifidobacterium goeldii</name>
    <dbReference type="NCBI Taxonomy" id="2306975"/>
    <lineage>
        <taxon>Bacteria</taxon>
        <taxon>Bacillati</taxon>
        <taxon>Actinomycetota</taxon>
        <taxon>Actinomycetes</taxon>
        <taxon>Bifidobacteriales</taxon>
        <taxon>Bifidobacteriaceae</taxon>
        <taxon>Bifidobacterium</taxon>
    </lineage>
</organism>
<dbReference type="AlphaFoldDB" id="A0A430FKI9"/>
<comment type="caution">
    <text evidence="1">The sequence shown here is derived from an EMBL/GenBank/DDBJ whole genome shotgun (WGS) entry which is preliminary data.</text>
</comment>
<name>A0A430FKI9_9BIFI</name>
<gene>
    <name evidence="1" type="ORF">D2E25_1245</name>
</gene>
<dbReference type="EMBL" id="QXGL01000003">
    <property type="protein sequence ID" value="RSX53272.1"/>
    <property type="molecule type" value="Genomic_DNA"/>
</dbReference>
<evidence type="ECO:0000313" key="1">
    <source>
        <dbReference type="EMBL" id="RSX53272.1"/>
    </source>
</evidence>
<reference evidence="1 2" key="1">
    <citation type="submission" date="2018-09" db="EMBL/GenBank/DDBJ databases">
        <title>Characterization of the phylogenetic diversity of five novel species belonging to the genus Bifidobacterium.</title>
        <authorList>
            <person name="Lugli G.A."/>
            <person name="Duranti S."/>
            <person name="Milani C."/>
        </authorList>
    </citation>
    <scope>NUCLEOTIDE SEQUENCE [LARGE SCALE GENOMIC DNA]</scope>
    <source>
        <strain evidence="1 2">2034B</strain>
    </source>
</reference>